<dbReference type="Gene3D" id="3.40.630.10">
    <property type="entry name" value="Zn peptidases"/>
    <property type="match status" value="1"/>
</dbReference>
<dbReference type="PANTHER" id="PTHR43808:SF9">
    <property type="entry name" value="BLL0789 PROTEIN"/>
    <property type="match status" value="1"/>
</dbReference>
<dbReference type="CDD" id="cd03885">
    <property type="entry name" value="M20_CPDG2"/>
    <property type="match status" value="1"/>
</dbReference>
<keyword evidence="6" id="KW-1185">Reference proteome</keyword>
<evidence type="ECO:0000256" key="2">
    <source>
        <dbReference type="ARBA" id="ARBA00022801"/>
    </source>
</evidence>
<dbReference type="GO" id="GO:0004180">
    <property type="term" value="F:carboxypeptidase activity"/>
    <property type="evidence" value="ECO:0007669"/>
    <property type="project" value="UniProtKB-KW"/>
</dbReference>
<evidence type="ECO:0000313" key="6">
    <source>
        <dbReference type="Proteomes" id="UP000233398"/>
    </source>
</evidence>
<proteinExistence type="predicted"/>
<accession>A0A2N0VJ88</accession>
<evidence type="ECO:0000313" key="5">
    <source>
        <dbReference type="EMBL" id="PKD44246.1"/>
    </source>
</evidence>
<keyword evidence="1" id="KW-0479">Metal-binding</keyword>
<comment type="caution">
    <text evidence="5">The sequence shown here is derived from an EMBL/GenBank/DDBJ whole genome shotgun (WGS) entry which is preliminary data.</text>
</comment>
<evidence type="ECO:0000256" key="3">
    <source>
        <dbReference type="PIRSR" id="PIRSR037238-1"/>
    </source>
</evidence>
<gene>
    <name evidence="5" type="ORF">CWD77_01915</name>
</gene>
<dbReference type="PIRSF" id="PIRSF037238">
    <property type="entry name" value="Carboxypeptidase_G2"/>
    <property type="match status" value="1"/>
</dbReference>
<keyword evidence="5" id="KW-0645">Protease</keyword>
<dbReference type="AlphaFoldDB" id="A0A2N0VJ88"/>
<dbReference type="InterPro" id="IPR050072">
    <property type="entry name" value="Peptidase_M20A"/>
</dbReference>
<organism evidence="5 6">
    <name type="scientific">Rhodohalobacter barkolensis</name>
    <dbReference type="NCBI Taxonomy" id="2053187"/>
    <lineage>
        <taxon>Bacteria</taxon>
        <taxon>Pseudomonadati</taxon>
        <taxon>Balneolota</taxon>
        <taxon>Balneolia</taxon>
        <taxon>Balneolales</taxon>
        <taxon>Balneolaceae</taxon>
        <taxon>Rhodohalobacter</taxon>
    </lineage>
</organism>
<evidence type="ECO:0000259" key="4">
    <source>
        <dbReference type="Pfam" id="PF07687"/>
    </source>
</evidence>
<feature type="active site" evidence="3">
    <location>
        <position position="90"/>
    </location>
</feature>
<dbReference type="Gene3D" id="3.30.70.360">
    <property type="match status" value="1"/>
</dbReference>
<dbReference type="InterPro" id="IPR002933">
    <property type="entry name" value="Peptidase_M20"/>
</dbReference>
<dbReference type="Pfam" id="PF07687">
    <property type="entry name" value="M20_dimer"/>
    <property type="match status" value="1"/>
</dbReference>
<dbReference type="Proteomes" id="UP000233398">
    <property type="component" value="Unassembled WGS sequence"/>
</dbReference>
<sequence length="384" mass="42469">MTESGREIHTYFLEHKADFIELLRSLVEQETPSDDPSSFKKVFSILRKSFEDLDYNVEHRPGKTTAGELVCKPEDFDPDAPSQLLVGHIDTVWDTGTLNEMPFSIEDNIGKGPGIFDMKAGVCMMIFAMKAIRELGRSPDVQPVFIISSDEEIGSFESKDIIVEEAKQAERTFILEPALGREGKIKTERKGIGLYEIDIKGTPSHAGLDPEKGSSAILALSNIVQQLIELNDPLNGINVNIGKIEGGERANVIAAKSKAIVDLRVPTKEDGERINKQIYDLKSEEKGIEVKISGGIRRLPLEKKEANQRLWEITQSLGRELDMELEETATGGVSDGNFTNLYSPTIDGLGAVGEGAHAYHEKIFVEETLKRAELLTLLLLHPSL</sequence>
<dbReference type="InterPro" id="IPR036264">
    <property type="entry name" value="Bact_exopeptidase_dim_dom"/>
</dbReference>
<keyword evidence="5" id="KW-0121">Carboxypeptidase</keyword>
<feature type="active site" description="Proton acceptor" evidence="3">
    <location>
        <position position="151"/>
    </location>
</feature>
<feature type="domain" description="Peptidase M20 dimerisation" evidence="4">
    <location>
        <begin position="187"/>
        <end position="281"/>
    </location>
</feature>
<dbReference type="Pfam" id="PF01546">
    <property type="entry name" value="Peptidase_M20"/>
    <property type="match status" value="1"/>
</dbReference>
<dbReference type="SUPFAM" id="SSF55031">
    <property type="entry name" value="Bacterial exopeptidase dimerisation domain"/>
    <property type="match status" value="1"/>
</dbReference>
<name>A0A2N0VJ88_9BACT</name>
<dbReference type="SUPFAM" id="SSF53187">
    <property type="entry name" value="Zn-dependent exopeptidases"/>
    <property type="match status" value="1"/>
</dbReference>
<dbReference type="GO" id="GO:0046872">
    <property type="term" value="F:metal ion binding"/>
    <property type="evidence" value="ECO:0007669"/>
    <property type="project" value="UniProtKB-KW"/>
</dbReference>
<dbReference type="EMBL" id="PISP01000001">
    <property type="protein sequence ID" value="PKD44246.1"/>
    <property type="molecule type" value="Genomic_DNA"/>
</dbReference>
<dbReference type="InterPro" id="IPR017150">
    <property type="entry name" value="Pept_M20_glutamate_carboxypep"/>
</dbReference>
<protein>
    <submittedName>
        <fullName evidence="5">Carboxypeptidase</fullName>
    </submittedName>
</protein>
<dbReference type="InterPro" id="IPR011650">
    <property type="entry name" value="Peptidase_M20_dimer"/>
</dbReference>
<dbReference type="PANTHER" id="PTHR43808">
    <property type="entry name" value="ACETYLORNITHINE DEACETYLASE"/>
    <property type="match status" value="1"/>
</dbReference>
<evidence type="ECO:0000256" key="1">
    <source>
        <dbReference type="ARBA" id="ARBA00022723"/>
    </source>
</evidence>
<dbReference type="OrthoDB" id="9783294at2"/>
<dbReference type="RefSeq" id="WP_101071536.1">
    <property type="nucleotide sequence ID" value="NZ_PISP01000001.1"/>
</dbReference>
<keyword evidence="2" id="KW-0378">Hydrolase</keyword>
<reference evidence="5 6" key="1">
    <citation type="submission" date="2017-11" db="EMBL/GenBank/DDBJ databases">
        <title>Rhodohalobacter 15182 sp. nov., isolated from a salt lake.</title>
        <authorList>
            <person name="Han S."/>
        </authorList>
    </citation>
    <scope>NUCLEOTIDE SEQUENCE [LARGE SCALE GENOMIC DNA]</scope>
    <source>
        <strain evidence="5 6">15182</strain>
    </source>
</reference>